<keyword evidence="3 4" id="KW-1267">Proteomics identification</keyword>
<dbReference type="Bgee" id="ENSG00000167014">
    <property type="expression patterns" value="Expressed in primordial germ cell in gonad and 29 other cell types or tissues"/>
</dbReference>
<evidence type="ECO:0000313" key="2">
    <source>
        <dbReference type="Proteomes" id="UP000005640"/>
    </source>
</evidence>
<reference evidence="1" key="4">
    <citation type="submission" date="2025-08" db="UniProtKB">
        <authorList>
            <consortium name="Ensembl"/>
        </authorList>
    </citation>
    <scope>IDENTIFICATION</scope>
</reference>
<dbReference type="UCSC" id="uc059irh.1">
    <property type="organism name" value="human"/>
</dbReference>
<organism evidence="1 2">
    <name type="scientific">Homo sapiens</name>
    <name type="common">Human</name>
    <dbReference type="NCBI Taxonomy" id="9606"/>
    <lineage>
        <taxon>Eukaryota</taxon>
        <taxon>Metazoa</taxon>
        <taxon>Chordata</taxon>
        <taxon>Craniata</taxon>
        <taxon>Vertebrata</taxon>
        <taxon>Euteleostomi</taxon>
        <taxon>Mammalia</taxon>
        <taxon>Eutheria</taxon>
        <taxon>Euarchontoglires</taxon>
        <taxon>Primates</taxon>
        <taxon>Haplorrhini</taxon>
        <taxon>Catarrhini</taxon>
        <taxon>Hominidae</taxon>
        <taxon>Homo</taxon>
    </lineage>
</organism>
<reference evidence="1 2" key="2">
    <citation type="journal article" date="2004" name="Nature">
        <title>Finishing the euchromatic sequence of the human genome.</title>
        <authorList>
            <consortium name="International Human Genome Sequencing Consortium"/>
        </authorList>
    </citation>
    <scope>NUCLEOTIDE SEQUENCE [LARGE SCALE GENOMIC DNA]</scope>
</reference>
<protein>
    <submittedName>
        <fullName evidence="1">Telomere repeat binding bouquet formation protein 2</fullName>
    </submittedName>
</protein>
<gene>
    <name evidence="1" type="primary">TERB2</name>
</gene>
<evidence type="ECO:0007829" key="3">
    <source>
        <dbReference type="PeptideAtlas" id="H0YNH3"/>
    </source>
</evidence>
<reference evidence="1" key="5">
    <citation type="submission" date="2025-09" db="UniProtKB">
        <authorList>
            <consortium name="Ensembl"/>
        </authorList>
    </citation>
    <scope>IDENTIFICATION</scope>
</reference>
<dbReference type="HGNC" id="HGNC:28520">
    <property type="gene designation" value="TERB2"/>
</dbReference>
<accession>H0YNH3</accession>
<dbReference type="ExpressionAtlas" id="H0YNH3">
    <property type="expression patterns" value="baseline and differential"/>
</dbReference>
<dbReference type="OrthoDB" id="5278943at2759"/>
<dbReference type="MassIVE" id="H0YNH3"/>
<reference evidence="1 2" key="3">
    <citation type="journal article" date="2006" name="Nature">
        <title>Analysis of the DNA sequence and duplication history of human chromosome 15.</title>
        <authorList>
            <person name="Zody M.C."/>
            <person name="Garber M."/>
            <person name="Sharpe T."/>
            <person name="Young S.K."/>
            <person name="Rowen L."/>
            <person name="O'Neill K."/>
            <person name="Whittaker C.A."/>
            <person name="Kamal M."/>
            <person name="Chang J.L."/>
            <person name="Cuomo C.A."/>
            <person name="Dewar K."/>
            <person name="FitzGerald M.G."/>
            <person name="Kodira C.D."/>
            <person name="Madan A."/>
            <person name="Qin S."/>
            <person name="Yang X."/>
            <person name="Abbasi N."/>
            <person name="Abouelleil A."/>
            <person name="Arachchi H.M."/>
            <person name="Baradarani L."/>
            <person name="Birditt B."/>
            <person name="Bloom S."/>
            <person name="Bloom T."/>
            <person name="Borowsky M.L."/>
            <person name="Burke J."/>
            <person name="Butler J."/>
            <person name="Cook A."/>
            <person name="DeArellano K."/>
            <person name="DeCaprio D."/>
            <person name="Dorris L.III."/>
            <person name="Dors M."/>
            <person name="Eichler E.E."/>
            <person name="Engels R."/>
            <person name="Fahey J."/>
            <person name="Fleetwood P."/>
            <person name="Friedman C."/>
            <person name="Gearin G."/>
            <person name="Hall J.L."/>
            <person name="Hensley G."/>
            <person name="Johnson E."/>
            <person name="Jones C."/>
            <person name="Kamat A."/>
            <person name="Kaur A."/>
            <person name="Locke D.P."/>
            <person name="Madan A."/>
            <person name="Munson G."/>
            <person name="Jaffe D.B."/>
            <person name="Lui A."/>
            <person name="Macdonald P."/>
            <person name="Mauceli E."/>
            <person name="Naylor J.W."/>
            <person name="Nesbitt R."/>
            <person name="Nicol R."/>
            <person name="O'Leary S.B."/>
            <person name="Ratcliffe A."/>
            <person name="Rounsley S."/>
            <person name="She X."/>
            <person name="Sneddon K.M."/>
            <person name="Stewart S."/>
            <person name="Sougnez C."/>
            <person name="Stone S.M."/>
            <person name="Topham K."/>
            <person name="Vincent D."/>
            <person name="Wang S."/>
            <person name="Zimmer A.R."/>
            <person name="Birren B.W."/>
            <person name="Hood L."/>
            <person name="Lander E.S."/>
            <person name="Nusbaum C."/>
        </authorList>
    </citation>
    <scope>NUCLEOTIDE SEQUENCE [LARGE SCALE GENOMIC DNA]</scope>
</reference>
<name>H0YNH3_HUMAN</name>
<dbReference type="Ensembl" id="ENST00000559137.5">
    <property type="protein sequence ID" value="ENSP00000454013.1"/>
    <property type="gene ID" value="ENSG00000167014.11"/>
</dbReference>
<evidence type="ECO:0000313" key="1">
    <source>
        <dbReference type="Ensembl" id="ENSP00000454013.1"/>
    </source>
</evidence>
<reference evidence="1 2" key="1">
    <citation type="journal article" date="2001" name="Nature">
        <title>Initial sequencing and analysis of the human genome.</title>
        <authorList>
            <consortium name="International Human Genome Sequencing Consortium"/>
            <person name="Lander E.S."/>
            <person name="Linton L.M."/>
            <person name="Birren B."/>
            <person name="Nusbaum C."/>
            <person name="Zody M.C."/>
            <person name="Baldwin J."/>
            <person name="Devon K."/>
            <person name="Dewar K."/>
            <person name="Doyle M."/>
            <person name="FitzHugh W."/>
            <person name="Funke R."/>
            <person name="Gage D."/>
            <person name="Harris K."/>
            <person name="Heaford A."/>
            <person name="Howland J."/>
            <person name="Kann L."/>
            <person name="Lehoczky J."/>
            <person name="LeVine R."/>
            <person name="McEwan P."/>
            <person name="McKernan K."/>
            <person name="Meldrim J."/>
            <person name="Mesirov J.P."/>
            <person name="Miranda C."/>
            <person name="Morris W."/>
            <person name="Naylor J."/>
            <person name="Raymond C."/>
            <person name="Rosetti M."/>
            <person name="Santos R."/>
            <person name="Sheridan A."/>
            <person name="Sougnez C."/>
            <person name="Stange-Thomann N."/>
            <person name="Stojanovic N."/>
            <person name="Subramanian A."/>
            <person name="Wyman D."/>
            <person name="Rogers J."/>
            <person name="Sulston J."/>
            <person name="Ainscough R."/>
            <person name="Beck S."/>
            <person name="Bentley D."/>
            <person name="Burton J."/>
            <person name="Clee C."/>
            <person name="Carter N."/>
            <person name="Coulson A."/>
            <person name="Deadman R."/>
            <person name="Deloukas P."/>
            <person name="Dunham A."/>
            <person name="Dunham I."/>
            <person name="Durbin R."/>
            <person name="French L."/>
            <person name="Grafham D."/>
            <person name="Gregory S."/>
            <person name="Hubbard T."/>
            <person name="Humphray S."/>
            <person name="Hunt A."/>
            <person name="Jones M."/>
            <person name="Lloyd C."/>
            <person name="McMurray A."/>
            <person name="Matthews L."/>
            <person name="Mercer S."/>
            <person name="Milne S."/>
            <person name="Mullikin J.C."/>
            <person name="Mungall A."/>
            <person name="Plumb R."/>
            <person name="Ross M."/>
            <person name="Shownkeen R."/>
            <person name="Sims S."/>
            <person name="Waterston R.H."/>
            <person name="Wilson R.K."/>
            <person name="Hillier L.W."/>
            <person name="McPherson J.D."/>
            <person name="Marra M.A."/>
            <person name="Mardis E.R."/>
            <person name="Fulton L.A."/>
            <person name="Chinwalla A.T."/>
            <person name="Pepin K.H."/>
            <person name="Gish W.R."/>
            <person name="Chissoe S.L."/>
            <person name="Wendl M.C."/>
            <person name="Delehaunty K.D."/>
            <person name="Miner T.L."/>
            <person name="Delehaunty A."/>
            <person name="Kramer J.B."/>
            <person name="Cook L.L."/>
            <person name="Fulton R.S."/>
            <person name="Johnson D.L."/>
            <person name="Minx P.J."/>
            <person name="Clifton S.W."/>
            <person name="Hawkins T."/>
            <person name="Branscomb E."/>
            <person name="Predki P."/>
            <person name="Richardson P."/>
            <person name="Wenning S."/>
            <person name="Slezak T."/>
            <person name="Doggett N."/>
            <person name="Cheng J.F."/>
            <person name="Olsen A."/>
            <person name="Lucas S."/>
            <person name="Elkin C."/>
            <person name="Uberbacher E."/>
            <person name="Frazier M."/>
            <person name="Gibbs R.A."/>
            <person name="Muzny D.M."/>
            <person name="Scherer S.E."/>
            <person name="Bouck J.B."/>
            <person name="Sodergren E.J."/>
            <person name="Worley K.C."/>
            <person name="Rives C.M."/>
            <person name="Gorrell J.H."/>
            <person name="Metzker M.L."/>
            <person name="Naylor S.L."/>
            <person name="Kucherlapati R.S."/>
            <person name="Nelson D.L."/>
            <person name="Weinstock G.M."/>
            <person name="Sakaki Y."/>
            <person name="Fujiyama A."/>
            <person name="Hattori M."/>
            <person name="Yada T."/>
            <person name="Toyoda A."/>
            <person name="Itoh T."/>
            <person name="Kawagoe C."/>
            <person name="Watanabe H."/>
            <person name="Totoki Y."/>
            <person name="Taylor T."/>
            <person name="Weissenbach J."/>
            <person name="Heilig R."/>
            <person name="Saurin W."/>
            <person name="Artiguenave F."/>
            <person name="Brottier P."/>
            <person name="Bruls T."/>
            <person name="Pelletier E."/>
            <person name="Robert C."/>
            <person name="Wincker P."/>
            <person name="Smith D.R."/>
            <person name="Doucette-Stamm L."/>
            <person name="Rubenfield M."/>
            <person name="Weinstock K."/>
            <person name="Lee H.M."/>
            <person name="Dubois J."/>
            <person name="Rosenthal A."/>
            <person name="Platzer M."/>
            <person name="Nyakatura G."/>
            <person name="Taudien S."/>
            <person name="Rump A."/>
            <person name="Yang H."/>
            <person name="Yu J."/>
            <person name="Wang J."/>
            <person name="Huang G."/>
            <person name="Gu J."/>
            <person name="Hood L."/>
            <person name="Rowen L."/>
            <person name="Madan A."/>
            <person name="Qin S."/>
            <person name="Davis R.W."/>
            <person name="Federspiel N.A."/>
            <person name="Abola A.P."/>
            <person name="Proctor M.J."/>
            <person name="Myers R.M."/>
            <person name="Schmutz J."/>
            <person name="Dickson M."/>
            <person name="Grimwood J."/>
            <person name="Cox D.R."/>
            <person name="Olson M.V."/>
            <person name="Kaul R."/>
            <person name="Raymond C."/>
            <person name="Shimizu N."/>
            <person name="Kawasaki K."/>
            <person name="Minoshima S."/>
            <person name="Evans G.A."/>
            <person name="Athanasiou M."/>
            <person name="Schultz R."/>
            <person name="Roe B.A."/>
            <person name="Chen F."/>
            <person name="Pan H."/>
            <person name="Ramser J."/>
            <person name="Lehrach H."/>
            <person name="Reinhardt R."/>
            <person name="McCombie W.R."/>
            <person name="de la Bastide M."/>
            <person name="Dedhia N."/>
            <person name="Blocker H."/>
            <person name="Hornischer K."/>
            <person name="Nordsiek G."/>
            <person name="Agarwala R."/>
            <person name="Aravind L."/>
            <person name="Bailey J.A."/>
            <person name="Bateman A."/>
            <person name="Batzoglou S."/>
            <person name="Birney E."/>
            <person name="Bork P."/>
            <person name="Brown D.G."/>
            <person name="Burge C.B."/>
            <person name="Cerutti L."/>
            <person name="Chen H.C."/>
            <person name="Church D."/>
            <person name="Clamp M."/>
            <person name="Copley R.R."/>
            <person name="Doerks T."/>
            <person name="Eddy S.R."/>
            <person name="Eichler E.E."/>
            <person name="Furey T.S."/>
            <person name="Galagan J."/>
            <person name="Gilbert J.G."/>
            <person name="Harmon C."/>
            <person name="Hayashizaki Y."/>
            <person name="Haussler D."/>
            <person name="Hermjakob H."/>
            <person name="Hokamp K."/>
            <person name="Jang W."/>
            <person name="Johnson L.S."/>
            <person name="Jones T.A."/>
            <person name="Kasif S."/>
            <person name="Kaspryzk A."/>
            <person name="Kennedy S."/>
            <person name="Kent W.J."/>
            <person name="Kitts P."/>
            <person name="Koonin E.V."/>
            <person name="Korf I."/>
            <person name="Kulp D."/>
            <person name="Lancet D."/>
            <person name="Lowe T.M."/>
            <person name="McLysaght A."/>
            <person name="Mikkelsen T."/>
            <person name="Moran J.V."/>
            <person name="Mulder N."/>
            <person name="Pollara V.J."/>
            <person name="Ponting C.P."/>
            <person name="Schuler G."/>
            <person name="Schultz J."/>
            <person name="Slater G."/>
            <person name="Smit A.F."/>
            <person name="Stupka E."/>
            <person name="Szustakowski J."/>
            <person name="Thierry-Mieg D."/>
            <person name="Thierry-Mieg J."/>
            <person name="Wagner L."/>
            <person name="Wallis J."/>
            <person name="Wheeler R."/>
            <person name="Williams A."/>
            <person name="Wolf Y.I."/>
            <person name="Wolfe K.H."/>
            <person name="Yang S.P."/>
            <person name="Yeh R.F."/>
            <person name="Collins F."/>
            <person name="Guyer M.S."/>
            <person name="Peterson J."/>
            <person name="Felsenfeld A."/>
            <person name="Wetterstrand K.A."/>
            <person name="Patrinos A."/>
            <person name="Morgan M.J."/>
            <person name="de Jong P."/>
            <person name="Catanese J.J."/>
            <person name="Osoegawa K."/>
            <person name="Shizuya H."/>
            <person name="Choi S."/>
            <person name="Chen Y.J."/>
        </authorList>
    </citation>
    <scope>NUCLEOTIDE SEQUENCE [LARGE SCALE GENOMIC DNA]</scope>
</reference>
<sequence>MFQGQRGWFCGSVSQDLRQFWGRKLSGSSGLGGEGSILLSLMLWVQGA</sequence>
<proteinExistence type="evidence at protein level"/>
<dbReference type="GeneTree" id="ENSGT00390000012336"/>
<dbReference type="EMBL" id="AC090888">
    <property type="status" value="NOT_ANNOTATED_CDS"/>
    <property type="molecule type" value="Genomic_DNA"/>
</dbReference>
<dbReference type="OpenTargets" id="ENSG00000167014"/>
<dbReference type="ChiTaRS" id="TERB2">
    <property type="organism name" value="human"/>
</dbReference>
<dbReference type="AlphaFoldDB" id="H0YNH3"/>
<dbReference type="VEuPathDB" id="HostDB:ENSG00000167014"/>
<evidence type="ECO:0007829" key="4">
    <source>
        <dbReference type="ProteomicsDB" id="H0YNH3"/>
    </source>
</evidence>
<keyword evidence="2" id="KW-1185">Reference proteome</keyword>
<dbReference type="HOGENOM" id="CLU_3263052_0_0_1"/>
<dbReference type="Proteomes" id="UP000005640">
    <property type="component" value="Chromosome 15"/>
</dbReference>